<name>A0A381RPY7_9ZZZZ</name>
<evidence type="ECO:0000313" key="1">
    <source>
        <dbReference type="EMBL" id="SUZ93972.1"/>
    </source>
</evidence>
<proteinExistence type="predicted"/>
<sequence length="144" mass="16453">MAEIYVQDKFSDSFTGNDLHAMMTMIGLTDNFSTQEKAMFHIKRVFKAKPGQSRKVATLAYQAAETYSGAGQRGEFSVYFNPGTTPGEKDIVVLQWADEALKSVFREENEIPSKSLEIWRELLTLTEENWIEFDELLTPDKMVK</sequence>
<gene>
    <name evidence="1" type="ORF">METZ01_LOCUS46826</name>
</gene>
<dbReference type="EMBL" id="UINC01002192">
    <property type="protein sequence ID" value="SUZ93972.1"/>
    <property type="molecule type" value="Genomic_DNA"/>
</dbReference>
<dbReference type="AlphaFoldDB" id="A0A381RPY7"/>
<reference evidence="1" key="1">
    <citation type="submission" date="2018-05" db="EMBL/GenBank/DDBJ databases">
        <authorList>
            <person name="Lanie J.A."/>
            <person name="Ng W.-L."/>
            <person name="Kazmierczak K.M."/>
            <person name="Andrzejewski T.M."/>
            <person name="Davidsen T.M."/>
            <person name="Wayne K.J."/>
            <person name="Tettelin H."/>
            <person name="Glass J.I."/>
            <person name="Rusch D."/>
            <person name="Podicherti R."/>
            <person name="Tsui H.-C.T."/>
            <person name="Winkler M.E."/>
        </authorList>
    </citation>
    <scope>NUCLEOTIDE SEQUENCE</scope>
</reference>
<accession>A0A381RPY7</accession>
<organism evidence="1">
    <name type="scientific">marine metagenome</name>
    <dbReference type="NCBI Taxonomy" id="408172"/>
    <lineage>
        <taxon>unclassified sequences</taxon>
        <taxon>metagenomes</taxon>
        <taxon>ecological metagenomes</taxon>
    </lineage>
</organism>
<protein>
    <submittedName>
        <fullName evidence="1">Uncharacterized protein</fullName>
    </submittedName>
</protein>